<name>A0A5E4NH69_9HEMI</name>
<accession>A0A5E4NH69</accession>
<keyword evidence="2" id="KW-1185">Reference proteome</keyword>
<reference evidence="1 2" key="1">
    <citation type="submission" date="2019-08" db="EMBL/GenBank/DDBJ databases">
        <authorList>
            <person name="Alioto T."/>
            <person name="Alioto T."/>
            <person name="Gomez Garrido J."/>
        </authorList>
    </citation>
    <scope>NUCLEOTIDE SEQUENCE [LARGE SCALE GENOMIC DNA]</scope>
</reference>
<sequence>MWFVISRCADSGLTLECGINIFERWVPKSFALSLSEIASSPFESVSGVACSLILRIFLVVLHRESSLEFSD</sequence>
<gene>
    <name evidence="1" type="ORF">CINCED_3A023838</name>
</gene>
<organism evidence="1 2">
    <name type="scientific">Cinara cedri</name>
    <dbReference type="NCBI Taxonomy" id="506608"/>
    <lineage>
        <taxon>Eukaryota</taxon>
        <taxon>Metazoa</taxon>
        <taxon>Ecdysozoa</taxon>
        <taxon>Arthropoda</taxon>
        <taxon>Hexapoda</taxon>
        <taxon>Insecta</taxon>
        <taxon>Pterygota</taxon>
        <taxon>Neoptera</taxon>
        <taxon>Paraneoptera</taxon>
        <taxon>Hemiptera</taxon>
        <taxon>Sternorrhyncha</taxon>
        <taxon>Aphidomorpha</taxon>
        <taxon>Aphidoidea</taxon>
        <taxon>Aphididae</taxon>
        <taxon>Lachninae</taxon>
        <taxon>Cinara</taxon>
    </lineage>
</organism>
<dbReference type="EMBL" id="CABPRJ010002367">
    <property type="protein sequence ID" value="VVC43069.1"/>
    <property type="molecule type" value="Genomic_DNA"/>
</dbReference>
<protein>
    <submittedName>
        <fullName evidence="1">Uncharacterized protein</fullName>
    </submittedName>
</protein>
<dbReference type="AlphaFoldDB" id="A0A5E4NH69"/>
<proteinExistence type="predicted"/>
<evidence type="ECO:0000313" key="1">
    <source>
        <dbReference type="EMBL" id="VVC43069.1"/>
    </source>
</evidence>
<dbReference type="Proteomes" id="UP000325440">
    <property type="component" value="Unassembled WGS sequence"/>
</dbReference>
<evidence type="ECO:0000313" key="2">
    <source>
        <dbReference type="Proteomes" id="UP000325440"/>
    </source>
</evidence>